<comment type="caution">
    <text evidence="1">The sequence shown here is derived from an EMBL/GenBank/DDBJ whole genome shotgun (WGS) entry which is preliminary data.</text>
</comment>
<proteinExistence type="predicted"/>
<dbReference type="RefSeq" id="WP_197005090.1">
    <property type="nucleotide sequence ID" value="NZ_BONS01000017.1"/>
</dbReference>
<evidence type="ECO:0000313" key="2">
    <source>
        <dbReference type="Proteomes" id="UP000622552"/>
    </source>
</evidence>
<keyword evidence="2" id="KW-1185">Reference proteome</keyword>
<reference evidence="1" key="1">
    <citation type="submission" date="2020-11" db="EMBL/GenBank/DDBJ databases">
        <title>Sequencing the genomes of 1000 actinobacteria strains.</title>
        <authorList>
            <person name="Klenk H.-P."/>
        </authorList>
    </citation>
    <scope>NUCLEOTIDE SEQUENCE</scope>
    <source>
        <strain evidence="1">DSM 45356</strain>
    </source>
</reference>
<dbReference type="Proteomes" id="UP000622552">
    <property type="component" value="Unassembled WGS sequence"/>
</dbReference>
<dbReference type="AlphaFoldDB" id="A0A8J7KHB5"/>
<sequence>MTRRKPALPQERSARFQRAVRTLLARPLLVAGLADPDLFRLIRSQAAELRDWFDRETGWRLVVDAQTARLFKTVPTVHDATYPARDPRSGAPFGRRRYVLTCLALGALERADSQVTLGRLAEQILMAAADPDLTAAGIVFALDNREERSDLIAVVRLLLDWGALHRVAGDEEAYLGASGDALYDVDRRVISGLLTGSRGPSTITEPTFEARMRALTAEVMPDTEELRNRSLRHRLTRKLLEEPVVYYDELTAEELSYLTRQRAAILGRITEATGLVGEVRAEGIAMVDPDDELTDIRMPAQGMLSHLTLLLAGHIAAEPDRVEVEELHTLTRKLAAEHKAYWRKNATDPGMEIELVNAALHALTALKLIAVAGAQVTAKPAIARYALAEPTIRDNGART</sequence>
<dbReference type="Pfam" id="PF09661">
    <property type="entry name" value="DUF2398"/>
    <property type="match status" value="1"/>
</dbReference>
<organism evidence="1 2">
    <name type="scientific">Longispora fulva</name>
    <dbReference type="NCBI Taxonomy" id="619741"/>
    <lineage>
        <taxon>Bacteria</taxon>
        <taxon>Bacillati</taxon>
        <taxon>Actinomycetota</taxon>
        <taxon>Actinomycetes</taxon>
        <taxon>Micromonosporales</taxon>
        <taxon>Micromonosporaceae</taxon>
        <taxon>Longispora</taxon>
    </lineage>
</organism>
<dbReference type="EMBL" id="JADOUF010000001">
    <property type="protein sequence ID" value="MBG6138315.1"/>
    <property type="molecule type" value="Genomic_DNA"/>
</dbReference>
<accession>A0A8J7KHB5</accession>
<dbReference type="NCBIfam" id="TIGR02678">
    <property type="entry name" value="TIGR02678 family protein"/>
    <property type="match status" value="1"/>
</dbReference>
<protein>
    <submittedName>
        <fullName evidence="1">Uncharacterized protein (TIGR02678 family)</fullName>
    </submittedName>
</protein>
<evidence type="ECO:0000313" key="1">
    <source>
        <dbReference type="EMBL" id="MBG6138315.1"/>
    </source>
</evidence>
<gene>
    <name evidence="1" type="ORF">IW245_004509</name>
</gene>
<dbReference type="InterPro" id="IPR013494">
    <property type="entry name" value="CHP02678"/>
</dbReference>
<name>A0A8J7KHB5_9ACTN</name>